<evidence type="ECO:0000256" key="4">
    <source>
        <dbReference type="ARBA" id="ARBA00022452"/>
    </source>
</evidence>
<keyword evidence="6" id="KW-0812">Transmembrane</keyword>
<evidence type="ECO:0000256" key="11">
    <source>
        <dbReference type="ARBA" id="ARBA00023136"/>
    </source>
</evidence>
<name>A0A4R3I163_PAULE</name>
<dbReference type="Pfam" id="PF02563">
    <property type="entry name" value="Poly_export"/>
    <property type="match status" value="1"/>
</dbReference>
<evidence type="ECO:0000256" key="15">
    <source>
        <dbReference type="SAM" id="SignalP"/>
    </source>
</evidence>
<accession>A0A4R3I163</accession>
<feature type="domain" description="SLBB" evidence="18">
    <location>
        <begin position="102"/>
        <end position="182"/>
    </location>
</feature>
<feature type="domain" description="Polysaccharide export protein N-terminal" evidence="16">
    <location>
        <begin position="26"/>
        <end position="96"/>
    </location>
</feature>
<keyword evidence="20" id="KW-1185">Reference proteome</keyword>
<dbReference type="AlphaFoldDB" id="A0A4R3I163"/>
<keyword evidence="5" id="KW-0762">Sugar transport</keyword>
<evidence type="ECO:0000256" key="12">
    <source>
        <dbReference type="ARBA" id="ARBA00023139"/>
    </source>
</evidence>
<evidence type="ECO:0000256" key="5">
    <source>
        <dbReference type="ARBA" id="ARBA00022597"/>
    </source>
</evidence>
<dbReference type="Proteomes" id="UP000295382">
    <property type="component" value="Unassembled WGS sequence"/>
</dbReference>
<protein>
    <submittedName>
        <fullName evidence="19">Polysaccharide export outer membrane protein</fullName>
    </submittedName>
</protein>
<evidence type="ECO:0000256" key="7">
    <source>
        <dbReference type="ARBA" id="ARBA00022729"/>
    </source>
</evidence>
<dbReference type="PANTHER" id="PTHR33619:SF3">
    <property type="entry name" value="POLYSACCHARIDE EXPORT PROTEIN GFCE-RELATED"/>
    <property type="match status" value="1"/>
</dbReference>
<evidence type="ECO:0000313" key="19">
    <source>
        <dbReference type="EMBL" id="TCS39262.1"/>
    </source>
</evidence>
<evidence type="ECO:0000259" key="16">
    <source>
        <dbReference type="Pfam" id="PF02563"/>
    </source>
</evidence>
<feature type="signal peptide" evidence="15">
    <location>
        <begin position="1"/>
        <end position="22"/>
    </location>
</feature>
<comment type="caution">
    <text evidence="19">The sequence shown here is derived from an EMBL/GenBank/DDBJ whole genome shotgun (WGS) entry which is preliminary data.</text>
</comment>
<dbReference type="EMBL" id="SLZQ01000001">
    <property type="protein sequence ID" value="TCS39262.1"/>
    <property type="molecule type" value="Genomic_DNA"/>
</dbReference>
<dbReference type="InterPro" id="IPR049712">
    <property type="entry name" value="Poly_export"/>
</dbReference>
<evidence type="ECO:0000259" key="17">
    <source>
        <dbReference type="Pfam" id="PF10531"/>
    </source>
</evidence>
<organism evidence="19 20">
    <name type="scientific">Paucimonas lemoignei</name>
    <name type="common">Pseudomonas lemoignei</name>
    <dbReference type="NCBI Taxonomy" id="29443"/>
    <lineage>
        <taxon>Bacteria</taxon>
        <taxon>Pseudomonadati</taxon>
        <taxon>Pseudomonadota</taxon>
        <taxon>Betaproteobacteria</taxon>
        <taxon>Burkholderiales</taxon>
        <taxon>Burkholderiaceae</taxon>
        <taxon>Paucimonas</taxon>
    </lineage>
</organism>
<dbReference type="RefSeq" id="WP_132256485.1">
    <property type="nucleotide sequence ID" value="NZ_SLZQ01000001.1"/>
</dbReference>
<keyword evidence="13" id="KW-0998">Cell outer membrane</keyword>
<proteinExistence type="inferred from homology"/>
<dbReference type="PANTHER" id="PTHR33619">
    <property type="entry name" value="POLYSACCHARIDE EXPORT PROTEIN GFCE-RELATED"/>
    <property type="match status" value="1"/>
</dbReference>
<gene>
    <name evidence="19" type="ORF">EDC30_101217</name>
</gene>
<dbReference type="Pfam" id="PF22461">
    <property type="entry name" value="SLBB_2"/>
    <property type="match status" value="1"/>
</dbReference>
<evidence type="ECO:0000256" key="14">
    <source>
        <dbReference type="ARBA" id="ARBA00023288"/>
    </source>
</evidence>
<evidence type="ECO:0000259" key="18">
    <source>
        <dbReference type="Pfam" id="PF22461"/>
    </source>
</evidence>
<evidence type="ECO:0000313" key="20">
    <source>
        <dbReference type="Proteomes" id="UP000295382"/>
    </source>
</evidence>
<dbReference type="GO" id="GO:0009279">
    <property type="term" value="C:cell outer membrane"/>
    <property type="evidence" value="ECO:0007669"/>
    <property type="project" value="UniProtKB-SubCell"/>
</dbReference>
<dbReference type="OrthoDB" id="9815244at2"/>
<dbReference type="InterPro" id="IPR003715">
    <property type="entry name" value="Poly_export_N"/>
</dbReference>
<reference evidence="19 20" key="1">
    <citation type="submission" date="2019-03" db="EMBL/GenBank/DDBJ databases">
        <title>Genomic Encyclopedia of Type Strains, Phase IV (KMG-IV): sequencing the most valuable type-strain genomes for metagenomic binning, comparative biology and taxonomic classification.</title>
        <authorList>
            <person name="Goeker M."/>
        </authorList>
    </citation>
    <scope>NUCLEOTIDE SEQUENCE [LARGE SCALE GENOMIC DNA]</scope>
    <source>
        <strain evidence="19 20">DSM 7445</strain>
    </source>
</reference>
<dbReference type="GO" id="GO:0046930">
    <property type="term" value="C:pore complex"/>
    <property type="evidence" value="ECO:0007669"/>
    <property type="project" value="UniProtKB-KW"/>
</dbReference>
<sequence length="262" mass="28668">MKSYLKLILAVLMSLTFSGAWAADGELGPGDSVRINVYGHPDLSLETRISDTGSITFPLVGEIKLGGLSRAAAEKRLATALERGGYLRSPQVNIAVAQNQSQQVSIFGQVARPGRYPVEGKRSLTDILAMAGGMTPEAGDTVTLVRTRDGKTMKETLDIHNMVNTGDMHKNLELKTNDVIYVERAPRFYIYGEVQHPGTYKLERNMTVIQALSVGGGLSARGTDRGVKLKRRKPDGTIYEVTAKHEDIVQSDDVVYVRESLF</sequence>
<feature type="chain" id="PRO_5020837626" evidence="15">
    <location>
        <begin position="23"/>
        <end position="262"/>
    </location>
</feature>
<keyword evidence="7 15" id="KW-0732">Signal</keyword>
<dbReference type="GO" id="GO:0006811">
    <property type="term" value="P:monoatomic ion transport"/>
    <property type="evidence" value="ECO:0007669"/>
    <property type="project" value="UniProtKB-KW"/>
</dbReference>
<evidence type="ECO:0000256" key="3">
    <source>
        <dbReference type="ARBA" id="ARBA00022448"/>
    </source>
</evidence>
<keyword evidence="10" id="KW-0626">Porin</keyword>
<keyword evidence="3" id="KW-0813">Transport</keyword>
<evidence type="ECO:0000256" key="8">
    <source>
        <dbReference type="ARBA" id="ARBA00023047"/>
    </source>
</evidence>
<keyword evidence="11" id="KW-0472">Membrane</keyword>
<keyword evidence="9" id="KW-0406">Ion transport</keyword>
<comment type="similarity">
    <text evidence="2">Belongs to the BexD/CtrA/VexA family.</text>
</comment>
<evidence type="ECO:0000256" key="1">
    <source>
        <dbReference type="ARBA" id="ARBA00004571"/>
    </source>
</evidence>
<dbReference type="InterPro" id="IPR017478">
    <property type="entry name" value="Polysacc_export_EpsE"/>
</dbReference>
<dbReference type="GO" id="GO:0015159">
    <property type="term" value="F:polysaccharide transmembrane transporter activity"/>
    <property type="evidence" value="ECO:0007669"/>
    <property type="project" value="InterPro"/>
</dbReference>
<dbReference type="GO" id="GO:0015288">
    <property type="term" value="F:porin activity"/>
    <property type="evidence" value="ECO:0007669"/>
    <property type="project" value="UniProtKB-KW"/>
</dbReference>
<dbReference type="Gene3D" id="3.10.560.10">
    <property type="entry name" value="Outer membrane lipoprotein wza domain like"/>
    <property type="match status" value="2"/>
</dbReference>
<dbReference type="Gene3D" id="3.30.1950.10">
    <property type="entry name" value="wza like domain"/>
    <property type="match status" value="1"/>
</dbReference>
<keyword evidence="12" id="KW-0564">Palmitate</keyword>
<dbReference type="InterPro" id="IPR054765">
    <property type="entry name" value="SLBB_dom"/>
</dbReference>
<evidence type="ECO:0000256" key="6">
    <source>
        <dbReference type="ARBA" id="ARBA00022692"/>
    </source>
</evidence>
<evidence type="ECO:0000256" key="9">
    <source>
        <dbReference type="ARBA" id="ARBA00023065"/>
    </source>
</evidence>
<comment type="subcellular location">
    <subcellularLocation>
        <location evidence="1">Cell outer membrane</location>
        <topology evidence="1">Multi-pass membrane protein</topology>
    </subcellularLocation>
</comment>
<keyword evidence="8" id="KW-0625">Polysaccharide transport</keyword>
<dbReference type="InterPro" id="IPR019554">
    <property type="entry name" value="Soluble_ligand-bd"/>
</dbReference>
<dbReference type="NCBIfam" id="TIGR03028">
    <property type="entry name" value="EpsE"/>
    <property type="match status" value="1"/>
</dbReference>
<evidence type="ECO:0000256" key="10">
    <source>
        <dbReference type="ARBA" id="ARBA00023114"/>
    </source>
</evidence>
<keyword evidence="4" id="KW-1134">Transmembrane beta strand</keyword>
<dbReference type="Pfam" id="PF10531">
    <property type="entry name" value="SLBB"/>
    <property type="match status" value="1"/>
</dbReference>
<evidence type="ECO:0000256" key="2">
    <source>
        <dbReference type="ARBA" id="ARBA00009450"/>
    </source>
</evidence>
<feature type="domain" description="Soluble ligand binding" evidence="17">
    <location>
        <begin position="188"/>
        <end position="239"/>
    </location>
</feature>
<evidence type="ECO:0000256" key="13">
    <source>
        <dbReference type="ARBA" id="ARBA00023237"/>
    </source>
</evidence>
<keyword evidence="14" id="KW-0449">Lipoprotein</keyword>